<evidence type="ECO:0000313" key="2">
    <source>
        <dbReference type="EMBL" id="KAJ4426387.1"/>
    </source>
</evidence>
<dbReference type="InterPro" id="IPR012337">
    <property type="entry name" value="RNaseH-like_sf"/>
</dbReference>
<dbReference type="EMBL" id="JAJSOF020000040">
    <property type="protein sequence ID" value="KAJ4426387.1"/>
    <property type="molecule type" value="Genomic_DNA"/>
</dbReference>
<organism evidence="2 3">
    <name type="scientific">Periplaneta americana</name>
    <name type="common">American cockroach</name>
    <name type="synonym">Blatta americana</name>
    <dbReference type="NCBI Taxonomy" id="6978"/>
    <lineage>
        <taxon>Eukaryota</taxon>
        <taxon>Metazoa</taxon>
        <taxon>Ecdysozoa</taxon>
        <taxon>Arthropoda</taxon>
        <taxon>Hexapoda</taxon>
        <taxon>Insecta</taxon>
        <taxon>Pterygota</taxon>
        <taxon>Neoptera</taxon>
        <taxon>Polyneoptera</taxon>
        <taxon>Dictyoptera</taxon>
        <taxon>Blattodea</taxon>
        <taxon>Blattoidea</taxon>
        <taxon>Blattidae</taxon>
        <taxon>Blattinae</taxon>
        <taxon>Periplaneta</taxon>
    </lineage>
</organism>
<keyword evidence="3" id="KW-1185">Reference proteome</keyword>
<dbReference type="Pfam" id="PF14291">
    <property type="entry name" value="DUF4371"/>
    <property type="match status" value="1"/>
</dbReference>
<dbReference type="SUPFAM" id="SSF53098">
    <property type="entry name" value="Ribonuclease H-like"/>
    <property type="match status" value="1"/>
</dbReference>
<evidence type="ECO:0000313" key="3">
    <source>
        <dbReference type="Proteomes" id="UP001148838"/>
    </source>
</evidence>
<proteinExistence type="predicted"/>
<comment type="caution">
    <text evidence="2">The sequence shown here is derived from an EMBL/GenBank/DDBJ whole genome shotgun (WGS) entry which is preliminary data.</text>
</comment>
<sequence length="592" mass="67316">MSDQMFKDRVIDNFATKETRRLELLYKKFKGSPLSPTLFNLAINGIIKDLTDNEVSHAHGFSLDPTLDNLSAIAFADDIALISSSENGITSLISLAENKVTRGACKELIGLPHDCPDGMLYSPKKYRGLSLMKASWEAYVQHINICNTLLRVDDCNLHNEEVHCISSDGSFRWADIVAINGCLKRALVLDPTIRFERNLNQATEVDIEKKSIYEPCLPYLSQKYNVPLKQWSVIGLLFGSRANQEQPFRGHEESSESMNKGNYVEFLLASAEFDSPLKEHLLTSTVFRGTSANIQNDLINSVTDVLRDEIYNEIQNTDFMAIILDETSDVSNKSQLSTVFRYFSVSQKKIVERFLGFRDVSADRTAAALFDHVNEVMEQYNCGDKLVAQTYDGAAVMSSHLNGLQSKVLEKYPKALFRHCYAHVMNLVLQQSLECNKDLKVFFSGLKSLPTFFSHFSKRLHELSAFMPRKLPSLSNTRWNFTSRLIHTVSENREALIMFFEHVKESGNFDHITAMTANGFSSFLKDFQNIFLIKILSNLLAFSDVLFTILQSKNVDILYASSKITEFQQQLQKERENFEAVWSSIHDMYCGR</sequence>
<dbReference type="PANTHER" id="PTHR45749">
    <property type="match status" value="1"/>
</dbReference>
<evidence type="ECO:0000259" key="1">
    <source>
        <dbReference type="Pfam" id="PF14291"/>
    </source>
</evidence>
<reference evidence="2 3" key="1">
    <citation type="journal article" date="2022" name="Allergy">
        <title>Genome assembly and annotation of Periplaneta americana reveal a comprehensive cockroach allergen profile.</title>
        <authorList>
            <person name="Wang L."/>
            <person name="Xiong Q."/>
            <person name="Saelim N."/>
            <person name="Wang L."/>
            <person name="Nong W."/>
            <person name="Wan A.T."/>
            <person name="Shi M."/>
            <person name="Liu X."/>
            <person name="Cao Q."/>
            <person name="Hui J.H.L."/>
            <person name="Sookrung N."/>
            <person name="Leung T.F."/>
            <person name="Tungtrongchitr A."/>
            <person name="Tsui S.K.W."/>
        </authorList>
    </citation>
    <scope>NUCLEOTIDE SEQUENCE [LARGE SCALE GENOMIC DNA]</scope>
    <source>
        <strain evidence="2">PWHHKU_190912</strain>
    </source>
</reference>
<dbReference type="InterPro" id="IPR025398">
    <property type="entry name" value="DUF4371"/>
</dbReference>
<feature type="domain" description="DUF4371" evidence="1">
    <location>
        <begin position="243"/>
        <end position="403"/>
    </location>
</feature>
<name>A0ABQ8RXD4_PERAM</name>
<gene>
    <name evidence="2" type="ORF">ANN_27201</name>
</gene>
<accession>A0ABQ8RXD4</accession>
<dbReference type="Proteomes" id="UP001148838">
    <property type="component" value="Unassembled WGS sequence"/>
</dbReference>
<protein>
    <recommendedName>
        <fullName evidence="1">DUF4371 domain-containing protein</fullName>
    </recommendedName>
</protein>
<dbReference type="PANTHER" id="PTHR45749:SF28">
    <property type="entry name" value="ZINC FINGER MYM-TYPE PROTEIN 1-LIKE-RELATED"/>
    <property type="match status" value="1"/>
</dbReference>